<keyword evidence="3" id="KW-1185">Reference proteome</keyword>
<evidence type="ECO:0000313" key="2">
    <source>
        <dbReference type="EnsemblPlants" id="TraesCS3A02G168500.1.cds1"/>
    </source>
</evidence>
<feature type="compositionally biased region" description="Basic and acidic residues" evidence="1">
    <location>
        <begin position="1"/>
        <end position="19"/>
    </location>
</feature>
<proteinExistence type="predicted"/>
<dbReference type="Gramene" id="TraesCS3A03G0395400.1">
    <property type="protein sequence ID" value="TraesCS3A03G0395400.1.CDS1"/>
    <property type="gene ID" value="TraesCS3A03G0395400"/>
</dbReference>
<evidence type="ECO:0000313" key="3">
    <source>
        <dbReference type="Proteomes" id="UP000019116"/>
    </source>
</evidence>
<accession>A0A3B6EG29</accession>
<dbReference type="PANTHER" id="PTHR34835:SF63">
    <property type="entry name" value="AMINOTRANSFERASE-LIKE PLANT MOBILE DOMAIN-CONTAINING PROTEIN"/>
    <property type="match status" value="1"/>
</dbReference>
<reference evidence="2" key="1">
    <citation type="submission" date="2018-08" db="EMBL/GenBank/DDBJ databases">
        <authorList>
            <person name="Rossello M."/>
        </authorList>
    </citation>
    <scope>NUCLEOTIDE SEQUENCE [LARGE SCALE GENOMIC DNA]</scope>
    <source>
        <strain evidence="2">cv. Chinese Spring</strain>
    </source>
</reference>
<dbReference type="OrthoDB" id="693469at2759"/>
<dbReference type="Gramene" id="TraesSTA3A03G01361690.1">
    <property type="protein sequence ID" value="TraesSTA3A03G01361690.1.CDS1"/>
    <property type="gene ID" value="TraesSTA3A03G01361690"/>
</dbReference>
<dbReference type="Gramene" id="TraesROB_scaffold_086826_01G000100.1">
    <property type="protein sequence ID" value="TraesROB_scaffold_086826_01G000100.1"/>
    <property type="gene ID" value="TraesROB_scaffold_086826_01G000100"/>
</dbReference>
<dbReference type="Gramene" id="TraesWEE_scaffold_104303_01G000200.1">
    <property type="protein sequence ID" value="TraesWEE_scaffold_104303_01G000200.1"/>
    <property type="gene ID" value="TraesWEE_scaffold_104303_01G000200"/>
</dbReference>
<dbReference type="Gramene" id="TraesCLE_scaffold_098008_01G000100.1">
    <property type="protein sequence ID" value="TraesCLE_scaffold_098008_01G000100.1"/>
    <property type="gene ID" value="TraesCLE_scaffold_098008_01G000100"/>
</dbReference>
<feature type="region of interest" description="Disordered" evidence="1">
    <location>
        <begin position="1"/>
        <end position="26"/>
    </location>
</feature>
<dbReference type="Proteomes" id="UP000019116">
    <property type="component" value="Chromosome 3A"/>
</dbReference>
<dbReference type="EnsemblPlants" id="TraesCS3A02G168500.1">
    <property type="protein sequence ID" value="TraesCS3A02G168500.1.cds1"/>
    <property type="gene ID" value="TraesCS3A02G168500"/>
</dbReference>
<evidence type="ECO:0000256" key="1">
    <source>
        <dbReference type="SAM" id="MobiDB-lite"/>
    </source>
</evidence>
<dbReference type="Gramene" id="TraesJUL3A03G01382340.1">
    <property type="protein sequence ID" value="TraesJUL3A03G01382340.1.CDS1"/>
    <property type="gene ID" value="TraesJUL3A03G01382340"/>
</dbReference>
<sequence length="265" mass="29976">MSGYDHSSDRKSNDSKNSDTSECDAATPRSSCKKVAAIINKFDNCKRKIVKDMDFGGLLDLPQINKLDRKFTVLVLCNTEPDTRTIRINDRVSLTITDEDVHRILRIPKGPNLLRGLECQSVDEKIEFLHLAMGSVTYDPEEMNSLKVAKTIITREYPNGMDATQVDQFKTSFVCFIMGYFLIAHSSANHGAKDFWGSLLKPNEIPSYNFCLAAIDEIMNAARKAQYELKTKKCVKYVSSCALLLQVSNVIERSMILKYYIIFCV</sequence>
<dbReference type="AlphaFoldDB" id="A0A3B6EG29"/>
<protein>
    <recommendedName>
        <fullName evidence="4">Aminotransferase-like plant mobile domain-containing protein</fullName>
    </recommendedName>
</protein>
<name>A0A3B6EG29_WHEAT</name>
<reference evidence="2" key="2">
    <citation type="submission" date="2018-10" db="UniProtKB">
        <authorList>
            <consortium name="EnsemblPlants"/>
        </authorList>
    </citation>
    <scope>IDENTIFICATION</scope>
</reference>
<dbReference type="PANTHER" id="PTHR34835">
    <property type="entry name" value="OS07G0283600 PROTEIN-RELATED"/>
    <property type="match status" value="1"/>
</dbReference>
<dbReference type="Gramene" id="TraesCAD_scaffold_136599_01G000200.1">
    <property type="protein sequence ID" value="TraesCAD_scaffold_136599_01G000200.1"/>
    <property type="gene ID" value="TraesCAD_scaffold_136599_01G000200"/>
</dbReference>
<dbReference type="Gramene" id="TraesCS3A02G168500.1">
    <property type="protein sequence ID" value="TraesCS3A02G168500.1.cds1"/>
    <property type="gene ID" value="TraesCS3A02G168500"/>
</dbReference>
<evidence type="ECO:0008006" key="4">
    <source>
        <dbReference type="Google" id="ProtNLM"/>
    </source>
</evidence>
<organism evidence="2">
    <name type="scientific">Triticum aestivum</name>
    <name type="common">Wheat</name>
    <dbReference type="NCBI Taxonomy" id="4565"/>
    <lineage>
        <taxon>Eukaryota</taxon>
        <taxon>Viridiplantae</taxon>
        <taxon>Streptophyta</taxon>
        <taxon>Embryophyta</taxon>
        <taxon>Tracheophyta</taxon>
        <taxon>Spermatophyta</taxon>
        <taxon>Magnoliopsida</taxon>
        <taxon>Liliopsida</taxon>
        <taxon>Poales</taxon>
        <taxon>Poaceae</taxon>
        <taxon>BOP clade</taxon>
        <taxon>Pooideae</taxon>
        <taxon>Triticodae</taxon>
        <taxon>Triticeae</taxon>
        <taxon>Triticinae</taxon>
        <taxon>Triticum</taxon>
    </lineage>
</organism>
<dbReference type="Gramene" id="TraesJAG3A03G01379500.1">
    <property type="protein sequence ID" value="TraesJAG3A03G01379500.1.CDS1"/>
    <property type="gene ID" value="TraesJAG3A03G01379500"/>
</dbReference>